<dbReference type="GeneID" id="9057720"/>
<organism evidence="3">
    <name type="scientific">Perkinsus marinus (strain ATCC 50983 / TXsc)</name>
    <dbReference type="NCBI Taxonomy" id="423536"/>
    <lineage>
        <taxon>Eukaryota</taxon>
        <taxon>Sar</taxon>
        <taxon>Alveolata</taxon>
        <taxon>Perkinsozoa</taxon>
        <taxon>Perkinsea</taxon>
        <taxon>Perkinsida</taxon>
        <taxon>Perkinsidae</taxon>
        <taxon>Perkinsus</taxon>
    </lineage>
</organism>
<gene>
    <name evidence="2" type="ORF">Pmar_PMAR025476</name>
</gene>
<evidence type="ECO:0000313" key="3">
    <source>
        <dbReference type="Proteomes" id="UP000007800"/>
    </source>
</evidence>
<sequence>MPGPPEEGDPEEEIPLSGLAQLVVSPKDWWSESVVEEFMTTVEPSFPSLGRSSHFLQKGISRRRHRMLALRLAAVALMTVVALSLFFGTRSLQNRRRAITQDLETLDSTRLVALLDELLGPNARMKAILPQFYLQREPK</sequence>
<keyword evidence="1" id="KW-0812">Transmembrane</keyword>
<keyword evidence="1" id="KW-1133">Transmembrane helix</keyword>
<accession>C5LQE0</accession>
<dbReference type="EMBL" id="GG684589">
    <property type="protein sequence ID" value="EER01052.1"/>
    <property type="molecule type" value="Genomic_DNA"/>
</dbReference>
<name>C5LQE0_PERM5</name>
<evidence type="ECO:0000313" key="2">
    <source>
        <dbReference type="EMBL" id="EER01052.1"/>
    </source>
</evidence>
<proteinExistence type="predicted"/>
<dbReference type="InParanoid" id="C5LQE0"/>
<dbReference type="OrthoDB" id="10506802at2759"/>
<dbReference type="RefSeq" id="XP_002768334.1">
    <property type="nucleotide sequence ID" value="XM_002768288.1"/>
</dbReference>
<keyword evidence="3" id="KW-1185">Reference proteome</keyword>
<dbReference type="Proteomes" id="UP000007800">
    <property type="component" value="Unassembled WGS sequence"/>
</dbReference>
<keyword evidence="1" id="KW-0472">Membrane</keyword>
<reference evidence="2 3" key="1">
    <citation type="submission" date="2008-07" db="EMBL/GenBank/DDBJ databases">
        <authorList>
            <person name="El-Sayed N."/>
            <person name="Caler E."/>
            <person name="Inman J."/>
            <person name="Amedeo P."/>
            <person name="Hass B."/>
            <person name="Wortman J."/>
        </authorList>
    </citation>
    <scope>NUCLEOTIDE SEQUENCE [LARGE SCALE GENOMIC DNA]</scope>
    <source>
        <strain evidence="3">ATCC 50983 / TXsc</strain>
    </source>
</reference>
<dbReference type="AlphaFoldDB" id="C5LQE0"/>
<evidence type="ECO:0000256" key="1">
    <source>
        <dbReference type="SAM" id="Phobius"/>
    </source>
</evidence>
<protein>
    <submittedName>
        <fullName evidence="2">Uncharacterized protein</fullName>
    </submittedName>
</protein>
<feature type="transmembrane region" description="Helical" evidence="1">
    <location>
        <begin position="68"/>
        <end position="87"/>
    </location>
</feature>